<evidence type="ECO:0000256" key="1">
    <source>
        <dbReference type="SAM" id="SignalP"/>
    </source>
</evidence>
<feature type="chain" id="PRO_5008904296" evidence="1">
    <location>
        <begin position="22"/>
        <end position="199"/>
    </location>
</feature>
<dbReference type="Proteomes" id="UP000094527">
    <property type="component" value="Unassembled WGS sequence"/>
</dbReference>
<organism evidence="2 3">
    <name type="scientific">Orchesella cincta</name>
    <name type="common">Springtail</name>
    <name type="synonym">Podura cincta</name>
    <dbReference type="NCBI Taxonomy" id="48709"/>
    <lineage>
        <taxon>Eukaryota</taxon>
        <taxon>Metazoa</taxon>
        <taxon>Ecdysozoa</taxon>
        <taxon>Arthropoda</taxon>
        <taxon>Hexapoda</taxon>
        <taxon>Collembola</taxon>
        <taxon>Entomobryomorpha</taxon>
        <taxon>Entomobryoidea</taxon>
        <taxon>Orchesellidae</taxon>
        <taxon>Orchesellinae</taxon>
        <taxon>Orchesella</taxon>
    </lineage>
</organism>
<evidence type="ECO:0000313" key="3">
    <source>
        <dbReference type="Proteomes" id="UP000094527"/>
    </source>
</evidence>
<proteinExistence type="predicted"/>
<keyword evidence="1" id="KW-0732">Signal</keyword>
<name>A0A1D2MMT7_ORCCI</name>
<comment type="caution">
    <text evidence="2">The sequence shown here is derived from an EMBL/GenBank/DDBJ whole genome shotgun (WGS) entry which is preliminary data.</text>
</comment>
<evidence type="ECO:0000313" key="2">
    <source>
        <dbReference type="EMBL" id="ODM94155.1"/>
    </source>
</evidence>
<gene>
    <name evidence="2" type="ORF">Ocin01_12526</name>
</gene>
<sequence>MKYLLLPIAIHVALCVSSIQSLDMDSAKESPCFKIEKTVPLDMEYWANIKTSYYPLMSRLELYGVAVDLLQKDPAEISESELYYDSCIVWKHTNESYYSEGFGGQTREYVAVPKDDKFEVYTMHSVDGKGYSGTAYTTYTDNQTFLFSAACGDDGQMTWSVGTTTPTLPHGTVEKIHEHALSLGFKKEFFTELRYDGCD</sequence>
<protein>
    <submittedName>
        <fullName evidence="2">Uncharacterized protein</fullName>
    </submittedName>
</protein>
<dbReference type="OrthoDB" id="8289735at2759"/>
<keyword evidence="3" id="KW-1185">Reference proteome</keyword>
<accession>A0A1D2MMT7</accession>
<dbReference type="EMBL" id="LJIJ01000851">
    <property type="protein sequence ID" value="ODM94155.1"/>
    <property type="molecule type" value="Genomic_DNA"/>
</dbReference>
<feature type="signal peptide" evidence="1">
    <location>
        <begin position="1"/>
        <end position="21"/>
    </location>
</feature>
<reference evidence="2 3" key="1">
    <citation type="journal article" date="2016" name="Genome Biol. Evol.">
        <title>Gene Family Evolution Reflects Adaptation to Soil Environmental Stressors in the Genome of the Collembolan Orchesella cincta.</title>
        <authorList>
            <person name="Faddeeva-Vakhrusheva A."/>
            <person name="Derks M.F."/>
            <person name="Anvar S.Y."/>
            <person name="Agamennone V."/>
            <person name="Suring W."/>
            <person name="Smit S."/>
            <person name="van Straalen N.M."/>
            <person name="Roelofs D."/>
        </authorList>
    </citation>
    <scope>NUCLEOTIDE SEQUENCE [LARGE SCALE GENOMIC DNA]</scope>
    <source>
        <tissue evidence="2">Mixed pool</tissue>
    </source>
</reference>
<dbReference type="AlphaFoldDB" id="A0A1D2MMT7"/>